<sequence>MKIFLFLSFCVALALGCSNLPKLETCNNQDGSPDCSCETGMSCVLTKNFIYNGNTITVKQCMPESLDIEVETVDLDNQVADEPMRNKRWLFNRCTTEADCDNNYCCAFGRRCSMKLRQHFTCYLVHKHGCGCADGLACKVTSTITLPFGIKIPIRQCE</sequence>
<dbReference type="OrthoDB" id="5968381at2759"/>
<dbReference type="Proteomes" id="UP001163046">
    <property type="component" value="Unassembled WGS sequence"/>
</dbReference>
<dbReference type="PROSITE" id="PS51257">
    <property type="entry name" value="PROKAR_LIPOPROTEIN"/>
    <property type="match status" value="1"/>
</dbReference>
<protein>
    <submittedName>
        <fullName evidence="2">Uncharacterized protein</fullName>
    </submittedName>
</protein>
<evidence type="ECO:0000313" key="2">
    <source>
        <dbReference type="EMBL" id="KAJ7375943.1"/>
    </source>
</evidence>
<organism evidence="2 3">
    <name type="scientific">Desmophyllum pertusum</name>
    <dbReference type="NCBI Taxonomy" id="174260"/>
    <lineage>
        <taxon>Eukaryota</taxon>
        <taxon>Metazoa</taxon>
        <taxon>Cnidaria</taxon>
        <taxon>Anthozoa</taxon>
        <taxon>Hexacorallia</taxon>
        <taxon>Scleractinia</taxon>
        <taxon>Caryophylliina</taxon>
        <taxon>Caryophylliidae</taxon>
        <taxon>Desmophyllum</taxon>
    </lineage>
</organism>
<dbReference type="AlphaFoldDB" id="A0A9X0CVL8"/>
<keyword evidence="3" id="KW-1185">Reference proteome</keyword>
<comment type="caution">
    <text evidence="2">The sequence shown here is derived from an EMBL/GenBank/DDBJ whole genome shotgun (WGS) entry which is preliminary data.</text>
</comment>
<keyword evidence="1" id="KW-0732">Signal</keyword>
<evidence type="ECO:0000256" key="1">
    <source>
        <dbReference type="SAM" id="SignalP"/>
    </source>
</evidence>
<feature type="signal peptide" evidence="1">
    <location>
        <begin position="1"/>
        <end position="16"/>
    </location>
</feature>
<feature type="chain" id="PRO_5040975214" evidence="1">
    <location>
        <begin position="17"/>
        <end position="158"/>
    </location>
</feature>
<name>A0A9X0CVL8_9CNID</name>
<evidence type="ECO:0000313" key="3">
    <source>
        <dbReference type="Proteomes" id="UP001163046"/>
    </source>
</evidence>
<accession>A0A9X0CVL8</accession>
<reference evidence="2" key="1">
    <citation type="submission" date="2023-01" db="EMBL/GenBank/DDBJ databases">
        <title>Genome assembly of the deep-sea coral Lophelia pertusa.</title>
        <authorList>
            <person name="Herrera S."/>
            <person name="Cordes E."/>
        </authorList>
    </citation>
    <scope>NUCLEOTIDE SEQUENCE</scope>
    <source>
        <strain evidence="2">USNM1676648</strain>
        <tissue evidence="2">Polyp</tissue>
    </source>
</reference>
<dbReference type="EMBL" id="MU826429">
    <property type="protein sequence ID" value="KAJ7375943.1"/>
    <property type="molecule type" value="Genomic_DNA"/>
</dbReference>
<gene>
    <name evidence="2" type="ORF">OS493_037906</name>
</gene>
<proteinExistence type="predicted"/>